<keyword evidence="3" id="KW-1185">Reference proteome</keyword>
<feature type="compositionally biased region" description="Basic and acidic residues" evidence="1">
    <location>
        <begin position="65"/>
        <end position="75"/>
    </location>
</feature>
<gene>
    <name evidence="2" type="ORF">CC78DRAFT_573339</name>
</gene>
<dbReference type="PROSITE" id="PS51257">
    <property type="entry name" value="PROKAR_LIPOPROTEIN"/>
    <property type="match status" value="1"/>
</dbReference>
<dbReference type="AlphaFoldDB" id="A0A9P4ND02"/>
<organism evidence="2 3">
    <name type="scientific">Lojkania enalia</name>
    <dbReference type="NCBI Taxonomy" id="147567"/>
    <lineage>
        <taxon>Eukaryota</taxon>
        <taxon>Fungi</taxon>
        <taxon>Dikarya</taxon>
        <taxon>Ascomycota</taxon>
        <taxon>Pezizomycotina</taxon>
        <taxon>Dothideomycetes</taxon>
        <taxon>Pleosporomycetidae</taxon>
        <taxon>Pleosporales</taxon>
        <taxon>Pleosporales incertae sedis</taxon>
        <taxon>Lojkania</taxon>
    </lineage>
</organism>
<evidence type="ECO:0000256" key="1">
    <source>
        <dbReference type="SAM" id="MobiDB-lite"/>
    </source>
</evidence>
<comment type="caution">
    <text evidence="2">The sequence shown here is derived from an EMBL/GenBank/DDBJ whole genome shotgun (WGS) entry which is preliminary data.</text>
</comment>
<dbReference type="EMBL" id="ML986578">
    <property type="protein sequence ID" value="KAF2270974.1"/>
    <property type="molecule type" value="Genomic_DNA"/>
</dbReference>
<feature type="region of interest" description="Disordered" evidence="1">
    <location>
        <begin position="40"/>
        <end position="99"/>
    </location>
</feature>
<reference evidence="3" key="1">
    <citation type="journal article" date="2020" name="Stud. Mycol.">
        <title>101 Dothideomycetes genomes: A test case for predicting lifestyles and emergence of pathogens.</title>
        <authorList>
            <person name="Haridas S."/>
            <person name="Albert R."/>
            <person name="Binder M."/>
            <person name="Bloem J."/>
            <person name="LaButti K."/>
            <person name="Salamov A."/>
            <person name="Andreopoulos B."/>
            <person name="Baker S."/>
            <person name="Barry K."/>
            <person name="Bills G."/>
            <person name="Bluhm B."/>
            <person name="Cannon C."/>
            <person name="Castanera R."/>
            <person name="Culley D."/>
            <person name="Daum C."/>
            <person name="Ezra D."/>
            <person name="Gonzalez J."/>
            <person name="Henrissat B."/>
            <person name="Kuo A."/>
            <person name="Liang C."/>
            <person name="Lipzen A."/>
            <person name="Lutzoni F."/>
            <person name="Magnuson J."/>
            <person name="Mondo S."/>
            <person name="Nolan M."/>
            <person name="Ohm R."/>
            <person name="Pangilinan J."/>
            <person name="Park H.-J."/>
            <person name="Ramirez L."/>
            <person name="Alfaro M."/>
            <person name="Sun H."/>
            <person name="Tritt A."/>
            <person name="Yoshinaga Y."/>
            <person name="Zwiers L.-H."/>
            <person name="Turgeon B."/>
            <person name="Goodwin S."/>
            <person name="Spatafora J."/>
            <person name="Crous P."/>
            <person name="Grigoriev I."/>
        </authorList>
    </citation>
    <scope>NUCLEOTIDE SEQUENCE [LARGE SCALE GENOMIC DNA]</scope>
    <source>
        <strain evidence="3">CBS 304.66</strain>
    </source>
</reference>
<evidence type="ECO:0000313" key="3">
    <source>
        <dbReference type="Proteomes" id="UP000800093"/>
    </source>
</evidence>
<sequence>MRRRISDALSMAAALSSHQYSIGLSTACDVRVIVVDVSKHPSPERDQSKRLPRVQRLHTTLSTPERGRPPAHDDAEFALEAPTGSSSARRRCRSTAQRL</sequence>
<dbReference type="Proteomes" id="UP000800093">
    <property type="component" value="Unassembled WGS sequence"/>
</dbReference>
<name>A0A9P4ND02_9PLEO</name>
<protein>
    <submittedName>
        <fullName evidence="2">Uncharacterized protein</fullName>
    </submittedName>
</protein>
<evidence type="ECO:0000313" key="2">
    <source>
        <dbReference type="EMBL" id="KAF2270974.1"/>
    </source>
</evidence>
<accession>A0A9P4ND02</accession>
<proteinExistence type="predicted"/>
<feature type="compositionally biased region" description="Basic and acidic residues" evidence="1">
    <location>
        <begin position="40"/>
        <end position="49"/>
    </location>
</feature>